<dbReference type="Proteomes" id="UP001521150">
    <property type="component" value="Unassembled WGS sequence"/>
</dbReference>
<evidence type="ECO:0000313" key="2">
    <source>
        <dbReference type="Proteomes" id="UP001521150"/>
    </source>
</evidence>
<name>A0ABS8Z5P9_9PSEU</name>
<sequence>MLELVGYRDEYADLCARVWRGPLLVSVDSPGANPFAPPLPDAGRILVAPGVGIAVFDEIDHVCRSARLSVATLTDPAGVLGAAVAVARDRLRLHRVFGLLSAEAEVVVRHGFEAEVTIPQHLWLDGAVRAGTIWGRCFDVE</sequence>
<evidence type="ECO:0000313" key="1">
    <source>
        <dbReference type="EMBL" id="MCE7003211.1"/>
    </source>
</evidence>
<protein>
    <submittedName>
        <fullName evidence="1">Uncharacterized protein</fullName>
    </submittedName>
</protein>
<organism evidence="1 2">
    <name type="scientific">Kibdelosporangium philippinense</name>
    <dbReference type="NCBI Taxonomy" id="211113"/>
    <lineage>
        <taxon>Bacteria</taxon>
        <taxon>Bacillati</taxon>
        <taxon>Actinomycetota</taxon>
        <taxon>Actinomycetes</taxon>
        <taxon>Pseudonocardiales</taxon>
        <taxon>Pseudonocardiaceae</taxon>
        <taxon>Kibdelosporangium</taxon>
    </lineage>
</organism>
<gene>
    <name evidence="1" type="ORF">LWC34_10260</name>
</gene>
<keyword evidence="2" id="KW-1185">Reference proteome</keyword>
<dbReference type="EMBL" id="JAJVCN010000001">
    <property type="protein sequence ID" value="MCE7003211.1"/>
    <property type="molecule type" value="Genomic_DNA"/>
</dbReference>
<proteinExistence type="predicted"/>
<reference evidence="1 2" key="1">
    <citation type="submission" date="2021-12" db="EMBL/GenBank/DDBJ databases">
        <title>Genome sequence of Kibdelosporangium philippinense ATCC 49844.</title>
        <authorList>
            <person name="Fedorov E.A."/>
            <person name="Omeragic M."/>
            <person name="Shalygina K.F."/>
            <person name="Maclea K.S."/>
        </authorList>
    </citation>
    <scope>NUCLEOTIDE SEQUENCE [LARGE SCALE GENOMIC DNA]</scope>
    <source>
        <strain evidence="1 2">ATCC 49844</strain>
    </source>
</reference>
<comment type="caution">
    <text evidence="1">The sequence shown here is derived from an EMBL/GenBank/DDBJ whole genome shotgun (WGS) entry which is preliminary data.</text>
</comment>
<dbReference type="RefSeq" id="WP_233724763.1">
    <property type="nucleotide sequence ID" value="NZ_JAJVCN010000001.1"/>
</dbReference>
<accession>A0ABS8Z5P9</accession>